<comment type="caution">
    <text evidence="1">The sequence shown here is derived from an EMBL/GenBank/DDBJ whole genome shotgun (WGS) entry which is preliminary data.</text>
</comment>
<evidence type="ECO:0000313" key="2">
    <source>
        <dbReference type="Proteomes" id="UP001054945"/>
    </source>
</evidence>
<organism evidence="1 2">
    <name type="scientific">Caerostris extrusa</name>
    <name type="common">Bark spider</name>
    <name type="synonym">Caerostris bankana</name>
    <dbReference type="NCBI Taxonomy" id="172846"/>
    <lineage>
        <taxon>Eukaryota</taxon>
        <taxon>Metazoa</taxon>
        <taxon>Ecdysozoa</taxon>
        <taxon>Arthropoda</taxon>
        <taxon>Chelicerata</taxon>
        <taxon>Arachnida</taxon>
        <taxon>Araneae</taxon>
        <taxon>Araneomorphae</taxon>
        <taxon>Entelegynae</taxon>
        <taxon>Araneoidea</taxon>
        <taxon>Araneidae</taxon>
        <taxon>Caerostris</taxon>
    </lineage>
</organism>
<reference evidence="1 2" key="1">
    <citation type="submission" date="2021-06" db="EMBL/GenBank/DDBJ databases">
        <title>Caerostris extrusa draft genome.</title>
        <authorList>
            <person name="Kono N."/>
            <person name="Arakawa K."/>
        </authorList>
    </citation>
    <scope>NUCLEOTIDE SEQUENCE [LARGE SCALE GENOMIC DNA]</scope>
</reference>
<name>A0AAV4VXC3_CAEEX</name>
<dbReference type="AlphaFoldDB" id="A0AAV4VXC3"/>
<accession>A0AAV4VXC3</accession>
<sequence length="74" mass="8796">MLFIIVGEYKSQKLSRFIILSQPNEYHKSLAEQLKLNILNQAKLRCEHKIKIYKSHEDFGNVLGHWTIQPLFKK</sequence>
<keyword evidence="2" id="KW-1185">Reference proteome</keyword>
<gene>
    <name evidence="1" type="ORF">CEXT_315031</name>
</gene>
<proteinExistence type="predicted"/>
<protein>
    <submittedName>
        <fullName evidence="1">Uncharacterized protein</fullName>
    </submittedName>
</protein>
<dbReference type="EMBL" id="BPLR01015140">
    <property type="protein sequence ID" value="GIY73920.1"/>
    <property type="molecule type" value="Genomic_DNA"/>
</dbReference>
<dbReference type="Proteomes" id="UP001054945">
    <property type="component" value="Unassembled WGS sequence"/>
</dbReference>
<evidence type="ECO:0000313" key="1">
    <source>
        <dbReference type="EMBL" id="GIY73920.1"/>
    </source>
</evidence>